<dbReference type="SUPFAM" id="SSF46785">
    <property type="entry name" value="Winged helix' DNA-binding domain"/>
    <property type="match status" value="1"/>
</dbReference>
<dbReference type="Proteomes" id="UP000463961">
    <property type="component" value="Chromosome"/>
</dbReference>
<reference evidence="2" key="1">
    <citation type="submission" date="2020-01" db="EMBL/GenBank/DDBJ databases">
        <title>Phosphoaccumulans saitamaens gen. nov., sp. nov., a polyphosphate accumulating bacterium isolated from surface river water.</title>
        <authorList>
            <person name="Watanabe K."/>
            <person name="Suda W."/>
        </authorList>
    </citation>
    <scope>NUCLEOTIDE SEQUENCE [LARGE SCALE GENOMIC DNA]</scope>
    <source>
        <strain evidence="2">ICHIAU1</strain>
    </source>
</reference>
<dbReference type="PROSITE" id="PS50995">
    <property type="entry name" value="HTH_MARR_2"/>
    <property type="match status" value="1"/>
</dbReference>
<sequence>MPKELDFDWAVSHDPLVVPLFLNLERARKVAHTKARAVWDRHGLTPAEFDVLATLRNADDHYELTPGQIQDRVLLTSGGLTKVIHLLTQKKYVERSVAKEDNRIKPVRLTQAGSQYIAKVMRDLAQITGLWMRATLKDKEIVQVTQTLRKIAENDHV</sequence>
<evidence type="ECO:0000313" key="2">
    <source>
        <dbReference type="Proteomes" id="UP000463961"/>
    </source>
</evidence>
<dbReference type="GO" id="GO:0006950">
    <property type="term" value="P:response to stress"/>
    <property type="evidence" value="ECO:0007669"/>
    <property type="project" value="TreeGrafter"/>
</dbReference>
<dbReference type="RefSeq" id="WP_162049327.1">
    <property type="nucleotide sequence ID" value="NZ_AP019011.1"/>
</dbReference>
<dbReference type="GO" id="GO:0003700">
    <property type="term" value="F:DNA-binding transcription factor activity"/>
    <property type="evidence" value="ECO:0007669"/>
    <property type="project" value="InterPro"/>
</dbReference>
<dbReference type="InterPro" id="IPR000835">
    <property type="entry name" value="HTH_MarR-typ"/>
</dbReference>
<gene>
    <name evidence="1" type="ORF">ICHIAU1_23210</name>
</gene>
<protein>
    <submittedName>
        <fullName evidence="1">MarR family transcriptional regulator</fullName>
    </submittedName>
</protein>
<keyword evidence="2" id="KW-1185">Reference proteome</keyword>
<proteinExistence type="predicted"/>
<dbReference type="EMBL" id="AP022345">
    <property type="protein sequence ID" value="BBU70038.1"/>
    <property type="molecule type" value="Genomic_DNA"/>
</dbReference>
<dbReference type="SMART" id="SM00347">
    <property type="entry name" value="HTH_MARR"/>
    <property type="match status" value="1"/>
</dbReference>
<name>A0A679HU86_9RHOO</name>
<dbReference type="InterPro" id="IPR036390">
    <property type="entry name" value="WH_DNA-bd_sf"/>
</dbReference>
<dbReference type="Gene3D" id="1.10.10.10">
    <property type="entry name" value="Winged helix-like DNA-binding domain superfamily/Winged helix DNA-binding domain"/>
    <property type="match status" value="1"/>
</dbReference>
<dbReference type="InterPro" id="IPR039422">
    <property type="entry name" value="MarR/SlyA-like"/>
</dbReference>
<accession>A0A679HU86</accession>
<dbReference type="AlphaFoldDB" id="A0A679HU86"/>
<dbReference type="PANTHER" id="PTHR33164:SF104">
    <property type="entry name" value="TRANSCRIPTIONAL REGULATORY PROTEIN"/>
    <property type="match status" value="1"/>
</dbReference>
<organism evidence="1 2">
    <name type="scientific">Fluviibacter phosphoraccumulans</name>
    <dbReference type="NCBI Taxonomy" id="1751046"/>
    <lineage>
        <taxon>Bacteria</taxon>
        <taxon>Pseudomonadati</taxon>
        <taxon>Pseudomonadota</taxon>
        <taxon>Betaproteobacteria</taxon>
        <taxon>Rhodocyclales</taxon>
        <taxon>Fluviibacteraceae</taxon>
        <taxon>Fluviibacter</taxon>
    </lineage>
</organism>
<dbReference type="PANTHER" id="PTHR33164">
    <property type="entry name" value="TRANSCRIPTIONAL REGULATOR, MARR FAMILY"/>
    <property type="match status" value="1"/>
</dbReference>
<dbReference type="InterPro" id="IPR036388">
    <property type="entry name" value="WH-like_DNA-bd_sf"/>
</dbReference>
<dbReference type="PRINTS" id="PR00598">
    <property type="entry name" value="HTHMARR"/>
</dbReference>
<evidence type="ECO:0000313" key="1">
    <source>
        <dbReference type="EMBL" id="BBU70038.1"/>
    </source>
</evidence>
<dbReference type="Pfam" id="PF12802">
    <property type="entry name" value="MarR_2"/>
    <property type="match status" value="1"/>
</dbReference>
<dbReference type="OrthoDB" id="32523at2"/>